<dbReference type="PANTHER" id="PTHR31963:SF29">
    <property type="entry name" value="OS02G0566400 PROTEIN"/>
    <property type="match status" value="1"/>
</dbReference>
<accession>A0A426YJJ0</accession>
<keyword evidence="1" id="KW-0812">Transmembrane</keyword>
<dbReference type="AlphaFoldDB" id="A0A426YJJ0"/>
<keyword evidence="1" id="KW-0472">Membrane</keyword>
<reference evidence="2 3" key="1">
    <citation type="journal article" date="2014" name="Agronomy (Basel)">
        <title>A Draft Genome Sequence for Ensete ventricosum, the Drought-Tolerant Tree Against Hunger.</title>
        <authorList>
            <person name="Harrison J."/>
            <person name="Moore K.A."/>
            <person name="Paszkiewicz K."/>
            <person name="Jones T."/>
            <person name="Grant M."/>
            <person name="Ambacheew D."/>
            <person name="Muzemil S."/>
            <person name="Studholme D.J."/>
        </authorList>
    </citation>
    <scope>NUCLEOTIDE SEQUENCE [LARGE SCALE GENOMIC DNA]</scope>
</reference>
<comment type="caution">
    <text evidence="2">The sequence shown here is derived from an EMBL/GenBank/DDBJ whole genome shotgun (WGS) entry which is preliminary data.</text>
</comment>
<feature type="transmembrane region" description="Helical" evidence="1">
    <location>
        <begin position="86"/>
        <end position="104"/>
    </location>
</feature>
<proteinExistence type="predicted"/>
<feature type="transmembrane region" description="Helical" evidence="1">
    <location>
        <begin position="52"/>
        <end position="74"/>
    </location>
</feature>
<evidence type="ECO:0000313" key="3">
    <source>
        <dbReference type="Proteomes" id="UP000287651"/>
    </source>
</evidence>
<name>A0A426YJJ0_ENSVE</name>
<sequence length="112" mass="12943">MEMTTNNNTKLVLSIMASYASSISRADDELKRFRSYLRWICVNQSNAMHEMVSWSIFLLLDIFIPTASHFAYNVMVQRSLTSTYDLSYFYLSTFVAMASVASSSSTRCFFFY</sequence>
<dbReference type="Pfam" id="PF12056">
    <property type="entry name" value="DUF3537"/>
    <property type="match status" value="1"/>
</dbReference>
<dbReference type="Proteomes" id="UP000287651">
    <property type="component" value="Unassembled WGS sequence"/>
</dbReference>
<dbReference type="PANTHER" id="PTHR31963">
    <property type="entry name" value="RAS GUANINE NUCLEOTIDE EXCHANGE FACTOR K"/>
    <property type="match status" value="1"/>
</dbReference>
<dbReference type="InterPro" id="IPR021924">
    <property type="entry name" value="DUF3537"/>
</dbReference>
<gene>
    <name evidence="2" type="ORF">B296_00021654</name>
</gene>
<organism evidence="2 3">
    <name type="scientific">Ensete ventricosum</name>
    <name type="common">Abyssinian banana</name>
    <name type="synonym">Musa ensete</name>
    <dbReference type="NCBI Taxonomy" id="4639"/>
    <lineage>
        <taxon>Eukaryota</taxon>
        <taxon>Viridiplantae</taxon>
        <taxon>Streptophyta</taxon>
        <taxon>Embryophyta</taxon>
        <taxon>Tracheophyta</taxon>
        <taxon>Spermatophyta</taxon>
        <taxon>Magnoliopsida</taxon>
        <taxon>Liliopsida</taxon>
        <taxon>Zingiberales</taxon>
        <taxon>Musaceae</taxon>
        <taxon>Ensete</taxon>
    </lineage>
</organism>
<dbReference type="EMBL" id="AMZH03011996">
    <property type="protein sequence ID" value="RRT51856.1"/>
    <property type="molecule type" value="Genomic_DNA"/>
</dbReference>
<evidence type="ECO:0000313" key="2">
    <source>
        <dbReference type="EMBL" id="RRT51856.1"/>
    </source>
</evidence>
<evidence type="ECO:0000256" key="1">
    <source>
        <dbReference type="SAM" id="Phobius"/>
    </source>
</evidence>
<keyword evidence="1" id="KW-1133">Transmembrane helix</keyword>
<protein>
    <submittedName>
        <fullName evidence="2">Uncharacterized protein</fullName>
    </submittedName>
</protein>